<protein>
    <submittedName>
        <fullName evidence="2">Uncharacterized protein LOC115891355</fullName>
    </submittedName>
</protein>
<organism evidence="1 2">
    <name type="scientific">Sitophilus oryzae</name>
    <name type="common">Rice weevil</name>
    <name type="synonym">Curculio oryzae</name>
    <dbReference type="NCBI Taxonomy" id="7048"/>
    <lineage>
        <taxon>Eukaryota</taxon>
        <taxon>Metazoa</taxon>
        <taxon>Ecdysozoa</taxon>
        <taxon>Arthropoda</taxon>
        <taxon>Hexapoda</taxon>
        <taxon>Insecta</taxon>
        <taxon>Pterygota</taxon>
        <taxon>Neoptera</taxon>
        <taxon>Endopterygota</taxon>
        <taxon>Coleoptera</taxon>
        <taxon>Polyphaga</taxon>
        <taxon>Cucujiformia</taxon>
        <taxon>Curculionidae</taxon>
        <taxon>Dryophthorinae</taxon>
        <taxon>Sitophilus</taxon>
    </lineage>
</organism>
<accession>A0A6J2YWL6</accession>
<keyword evidence="1" id="KW-1185">Reference proteome</keyword>
<dbReference type="InParanoid" id="A0A6J2YWL6"/>
<evidence type="ECO:0000313" key="1">
    <source>
        <dbReference type="Proteomes" id="UP000504635"/>
    </source>
</evidence>
<dbReference type="AlphaFoldDB" id="A0A6J2YWL6"/>
<proteinExistence type="predicted"/>
<evidence type="ECO:0000313" key="2">
    <source>
        <dbReference type="RefSeq" id="XP_030767667.1"/>
    </source>
</evidence>
<dbReference type="Proteomes" id="UP000504635">
    <property type="component" value="Unplaced"/>
</dbReference>
<dbReference type="KEGG" id="soy:115891355"/>
<sequence>MGDFNTKIGRGRVVDVIGEHGLGQQELQTSHSRDKGDINIEWEKIKDTILEIGNKELGCKNEKKKNEWMTDEIIELMRLRREAKTTENNRYKSIHREIQKKVKETKEHWLNEKCTEIEQLQKVHDSFNIHKKVKEITGNYKKRNTTGGR</sequence>
<gene>
    <name evidence="2" type="primary">LOC115891355</name>
</gene>
<dbReference type="GeneID" id="115891355"/>
<name>A0A6J2YWL6_SITOR</name>
<dbReference type="OrthoDB" id="6782876at2759"/>
<dbReference type="RefSeq" id="XP_030767667.1">
    <property type="nucleotide sequence ID" value="XM_030911807.1"/>
</dbReference>
<reference evidence="2" key="1">
    <citation type="submission" date="2025-08" db="UniProtKB">
        <authorList>
            <consortium name="RefSeq"/>
        </authorList>
    </citation>
    <scope>IDENTIFICATION</scope>
    <source>
        <tissue evidence="2">Gonads</tissue>
    </source>
</reference>